<evidence type="ECO:0000313" key="1">
    <source>
        <dbReference type="EMBL" id="CAF0973384.1"/>
    </source>
</evidence>
<name>A0A814EX71_9BILA</name>
<organism evidence="1 2">
    <name type="scientific">Rotaria magnacalcarata</name>
    <dbReference type="NCBI Taxonomy" id="392030"/>
    <lineage>
        <taxon>Eukaryota</taxon>
        <taxon>Metazoa</taxon>
        <taxon>Spiralia</taxon>
        <taxon>Gnathifera</taxon>
        <taxon>Rotifera</taxon>
        <taxon>Eurotatoria</taxon>
        <taxon>Bdelloidea</taxon>
        <taxon>Philodinida</taxon>
        <taxon>Philodinidae</taxon>
        <taxon>Rotaria</taxon>
    </lineage>
</organism>
<protein>
    <submittedName>
        <fullName evidence="1">Uncharacterized protein</fullName>
    </submittedName>
</protein>
<dbReference type="Proteomes" id="UP000663855">
    <property type="component" value="Unassembled WGS sequence"/>
</dbReference>
<accession>A0A814EX71</accession>
<reference evidence="1" key="1">
    <citation type="submission" date="2021-02" db="EMBL/GenBank/DDBJ databases">
        <authorList>
            <person name="Nowell W R."/>
        </authorList>
    </citation>
    <scope>NUCLEOTIDE SEQUENCE</scope>
</reference>
<proteinExistence type="predicted"/>
<sequence>MPFRSRCTPNDVPFFRVIVAFRSMLTINRYCHSQKIFDSLRSNFCLLKSFLPIILHEVTTDKEFILNNDMSTSKIIDSGVYLAFLKYDDMKYQPLMDLKLIPIEIFPEKTFLPKSIPFIIFEIEPFVKALNNMIDYMKEYEKTKLMCQKHTNMKNESHSHSPLTSISQLSTSKRTYHTRNTNIQRSSSMISPDLISTPLSTIIPVYVNNDVDIWKYTVTDSERINSLPFTFRVLNRKEQMIYQKAISNQIVFPPIKNLYVNKLSEFNENEIVLFKQRLLSLNIDVSLKLELKNCIHQLAIENKLDKTEVCDLLMKLDHQIINNQLHNNDIIKIIKELQDVASSHRQETSLNKISNVMKVLFRIDYLEKFNKLDKQKINLFNQRINHLARMGILNQQSRMFKKLFQLDLFQHEPSQQAFAQFIDKELQHIIPKPIPLNNLGRIKEIIHQLQLNIDRLGPITTCILIDNVQQLVQSGLLLTLYKVPRVKRCLIQFVEYIQTGRFVGIHLQRLIEQINPMKKVSFTNQLNILLQNTKRTTSTYSSNELISLLMNLACKGQLNTYDYVLTKQNLSTTTFEQIVLDDNSLQSIINFLYEQSSLASPMGHIPFEYVNNFLQYLRHFAQLGILYEPQVYNILTDLHKSKDQNHITLETFKTMLEHIKSVHYVYAYNHLNLKEFDNFLNDMISNGHLTYGQAWFILDHLMNLCRIEPITNYDIKTILINIQLEYNRQQSIYLKLIDCLQSLAASYSNSLAEIHSLERELQNLLVSSHSAIKRIPDEIRKRLNDLILFCRKLSNDPKLLEQLFGQTMNYKFYNKMKEILQTKNFPSRKQSLTAIVQMHKHFLKISNLNLNNILSAHELDKILEHKCFQQDKHIEESIKHMAELGYLQDKSFVNYLLNEYFLSNEFFSCSIEKCREIQMKLQSWPLTLDYNHSHVRQVIEHLIQLEQQDKIDTGTLIEIQNGLNRLARVGKSSLPLIKFIIDQIHQSQGKTNLFDKNGFQSLQSFRLILHDITCAIDLEFYIQQLTSEFKLSDNFNYRFRHFLYQILQNELFTDELIPYRFQLEKFHHVKQIDIDQIKKFIDLLPKEVYGLYPLTLTDKLLERLKWDGKTVDKSMRDPLLKFELCGVLSQDNFEDIYYSLYRTADVSQLPFQQTNKNQLLIDLFDKINDLLHDNIIDLQKSIEIKEQVYFLEEVIDLTDLSQIITFQSRLLNASNQDDFFKICEELKTFVDQEQFRLSKAQDFISRWHLNDEKGNSNEKQIIKLFNDLAHLHRLYNNSSPLILNRYMEMKQINQVAYRHLIKDLQRLLDHAFIEKQIIEYIRSIEAQVYKFDYRRRFHEVLIKKIEAHLKHIFVSLPHLFEYPWRFDICKKLNEFVDAYIKSNANENSFDEFLNTFDAYISQIKYRPSRSSKTRHHYVSSDATVPRISSLQSL</sequence>
<comment type="caution">
    <text evidence="1">The sequence shown here is derived from an EMBL/GenBank/DDBJ whole genome shotgun (WGS) entry which is preliminary data.</text>
</comment>
<dbReference type="EMBL" id="CAJNOV010000068">
    <property type="protein sequence ID" value="CAF0973384.1"/>
    <property type="molecule type" value="Genomic_DNA"/>
</dbReference>
<evidence type="ECO:0000313" key="2">
    <source>
        <dbReference type="Proteomes" id="UP000663855"/>
    </source>
</evidence>
<gene>
    <name evidence="1" type="ORF">CJN711_LOCUS985</name>
</gene>